<name>A0A9W9N9H1_9EURO</name>
<accession>A0A9W9N9H1</accession>
<evidence type="ECO:0000313" key="2">
    <source>
        <dbReference type="Proteomes" id="UP001150941"/>
    </source>
</evidence>
<dbReference type="Proteomes" id="UP001150941">
    <property type="component" value="Unassembled WGS sequence"/>
</dbReference>
<proteinExistence type="predicted"/>
<dbReference type="EMBL" id="JAPQKS010000009">
    <property type="protein sequence ID" value="KAJ5214974.1"/>
    <property type="molecule type" value="Genomic_DNA"/>
</dbReference>
<protein>
    <recommendedName>
        <fullName evidence="3">BZIP domain-containing protein</fullName>
    </recommendedName>
</protein>
<dbReference type="AlphaFoldDB" id="A0A9W9N9H1"/>
<dbReference type="GeneID" id="83207252"/>
<dbReference type="RefSeq" id="XP_058325471.1">
    <property type="nucleotide sequence ID" value="XM_058479948.1"/>
</dbReference>
<dbReference type="OrthoDB" id="4369987at2759"/>
<sequence>MAMSGLFPPQPIPPSRTVADFVLLWYSAPILGENWAKISDPVERRRAQNRVAQRGYRKRE</sequence>
<gene>
    <name evidence="1" type="ORF">N7468_010653</name>
</gene>
<organism evidence="1 2">
    <name type="scientific">Penicillium chermesinum</name>
    <dbReference type="NCBI Taxonomy" id="63820"/>
    <lineage>
        <taxon>Eukaryota</taxon>
        <taxon>Fungi</taxon>
        <taxon>Dikarya</taxon>
        <taxon>Ascomycota</taxon>
        <taxon>Pezizomycotina</taxon>
        <taxon>Eurotiomycetes</taxon>
        <taxon>Eurotiomycetidae</taxon>
        <taxon>Eurotiales</taxon>
        <taxon>Aspergillaceae</taxon>
        <taxon>Penicillium</taxon>
    </lineage>
</organism>
<keyword evidence="2" id="KW-1185">Reference proteome</keyword>
<reference evidence="1" key="1">
    <citation type="submission" date="2022-11" db="EMBL/GenBank/DDBJ databases">
        <authorList>
            <person name="Petersen C."/>
        </authorList>
    </citation>
    <scope>NUCLEOTIDE SEQUENCE</scope>
    <source>
        <strain evidence="1">IBT 19713</strain>
    </source>
</reference>
<evidence type="ECO:0000313" key="1">
    <source>
        <dbReference type="EMBL" id="KAJ5214974.1"/>
    </source>
</evidence>
<reference evidence="1" key="2">
    <citation type="journal article" date="2023" name="IMA Fungus">
        <title>Comparative genomic study of the Penicillium genus elucidates a diverse pangenome and 15 lateral gene transfer events.</title>
        <authorList>
            <person name="Petersen C."/>
            <person name="Sorensen T."/>
            <person name="Nielsen M.R."/>
            <person name="Sondergaard T.E."/>
            <person name="Sorensen J.L."/>
            <person name="Fitzpatrick D.A."/>
            <person name="Frisvad J.C."/>
            <person name="Nielsen K.L."/>
        </authorList>
    </citation>
    <scope>NUCLEOTIDE SEQUENCE</scope>
    <source>
        <strain evidence="1">IBT 19713</strain>
    </source>
</reference>
<comment type="caution">
    <text evidence="1">The sequence shown here is derived from an EMBL/GenBank/DDBJ whole genome shotgun (WGS) entry which is preliminary data.</text>
</comment>
<evidence type="ECO:0008006" key="3">
    <source>
        <dbReference type="Google" id="ProtNLM"/>
    </source>
</evidence>
<dbReference type="CDD" id="cd14688">
    <property type="entry name" value="bZIP_YAP"/>
    <property type="match status" value="1"/>
</dbReference>